<dbReference type="PANTHER" id="PTHR43214:SF24">
    <property type="entry name" value="TRANSCRIPTIONAL REGULATORY PROTEIN NARL-RELATED"/>
    <property type="match status" value="1"/>
</dbReference>
<keyword evidence="2" id="KW-0238">DNA-binding</keyword>
<dbReference type="RefSeq" id="WP_191876604.1">
    <property type="nucleotide sequence ID" value="NZ_BMTD01000015.1"/>
</dbReference>
<feature type="modified residue" description="4-aspartylphosphate" evidence="4">
    <location>
        <position position="52"/>
    </location>
</feature>
<protein>
    <recommendedName>
        <fullName evidence="5">Response regulatory domain-containing protein</fullName>
    </recommendedName>
</protein>
<gene>
    <name evidence="6" type="ORF">GCM10010260_60080</name>
</gene>
<keyword evidence="1" id="KW-0805">Transcription regulation</keyword>
<dbReference type="GO" id="GO:0003677">
    <property type="term" value="F:DNA binding"/>
    <property type="evidence" value="ECO:0007669"/>
    <property type="project" value="UniProtKB-KW"/>
</dbReference>
<sequence>MRVVIVEGTPSLRDALVQLLTERGIEVVGTAVGHDEGLCEVARLSPDVVVVDIHLPPDHLDEGLRTVQAIRARHPEVGLLVLSSRAEAGFVHRLLGLSPSGRIGCTLKERLGDPDALVAALRDVYAGDTDIGPGSNCPGSDR</sequence>
<feature type="domain" description="Response regulatory" evidence="5">
    <location>
        <begin position="2"/>
        <end position="123"/>
    </location>
</feature>
<proteinExistence type="predicted"/>
<evidence type="ECO:0000259" key="5">
    <source>
        <dbReference type="PROSITE" id="PS50110"/>
    </source>
</evidence>
<dbReference type="Proteomes" id="UP000618795">
    <property type="component" value="Unassembled WGS sequence"/>
</dbReference>
<dbReference type="SUPFAM" id="SSF52172">
    <property type="entry name" value="CheY-like"/>
    <property type="match status" value="1"/>
</dbReference>
<comment type="caution">
    <text evidence="6">The sequence shown here is derived from an EMBL/GenBank/DDBJ whole genome shotgun (WGS) entry which is preliminary data.</text>
</comment>
<dbReference type="SMART" id="SM00448">
    <property type="entry name" value="REC"/>
    <property type="match status" value="1"/>
</dbReference>
<keyword evidence="4" id="KW-0597">Phosphoprotein</keyword>
<dbReference type="InterPro" id="IPR001789">
    <property type="entry name" value="Sig_transdc_resp-reg_receiver"/>
</dbReference>
<keyword evidence="3" id="KW-0804">Transcription</keyword>
<dbReference type="Pfam" id="PF00072">
    <property type="entry name" value="Response_reg"/>
    <property type="match status" value="1"/>
</dbReference>
<evidence type="ECO:0000256" key="3">
    <source>
        <dbReference type="ARBA" id="ARBA00023163"/>
    </source>
</evidence>
<evidence type="ECO:0000256" key="2">
    <source>
        <dbReference type="ARBA" id="ARBA00023125"/>
    </source>
</evidence>
<keyword evidence="7" id="KW-1185">Reference proteome</keyword>
<dbReference type="GO" id="GO:0000160">
    <property type="term" value="P:phosphorelay signal transduction system"/>
    <property type="evidence" value="ECO:0007669"/>
    <property type="project" value="InterPro"/>
</dbReference>
<dbReference type="InterPro" id="IPR039420">
    <property type="entry name" value="WalR-like"/>
</dbReference>
<reference evidence="6" key="1">
    <citation type="journal article" date="2014" name="Int. J. Syst. Evol. Microbiol.">
        <title>Complete genome sequence of Corynebacterium casei LMG S-19264T (=DSM 44701T), isolated from a smear-ripened cheese.</title>
        <authorList>
            <consortium name="US DOE Joint Genome Institute (JGI-PGF)"/>
            <person name="Walter F."/>
            <person name="Albersmeier A."/>
            <person name="Kalinowski J."/>
            <person name="Ruckert C."/>
        </authorList>
    </citation>
    <scope>NUCLEOTIDE SEQUENCE</scope>
    <source>
        <strain evidence="6">JCM 4369</strain>
    </source>
</reference>
<evidence type="ECO:0000313" key="6">
    <source>
        <dbReference type="EMBL" id="GGV13119.1"/>
    </source>
</evidence>
<dbReference type="PROSITE" id="PS50110">
    <property type="entry name" value="RESPONSE_REGULATORY"/>
    <property type="match status" value="1"/>
</dbReference>
<evidence type="ECO:0000313" key="7">
    <source>
        <dbReference type="Proteomes" id="UP000618795"/>
    </source>
</evidence>
<dbReference type="EMBL" id="BMTD01000015">
    <property type="protein sequence ID" value="GGV13119.1"/>
    <property type="molecule type" value="Genomic_DNA"/>
</dbReference>
<accession>A0A918MDB0</accession>
<reference evidence="6" key="2">
    <citation type="submission" date="2020-09" db="EMBL/GenBank/DDBJ databases">
        <authorList>
            <person name="Sun Q."/>
            <person name="Ohkuma M."/>
        </authorList>
    </citation>
    <scope>NUCLEOTIDE SEQUENCE</scope>
    <source>
        <strain evidence="6">JCM 4369</strain>
    </source>
</reference>
<name>A0A918MDB0_9ACTN</name>
<dbReference type="Gene3D" id="3.40.50.2300">
    <property type="match status" value="1"/>
</dbReference>
<dbReference type="AlphaFoldDB" id="A0A918MDB0"/>
<evidence type="ECO:0000256" key="4">
    <source>
        <dbReference type="PROSITE-ProRule" id="PRU00169"/>
    </source>
</evidence>
<evidence type="ECO:0000256" key="1">
    <source>
        <dbReference type="ARBA" id="ARBA00023015"/>
    </source>
</evidence>
<dbReference type="InterPro" id="IPR011006">
    <property type="entry name" value="CheY-like_superfamily"/>
</dbReference>
<dbReference type="PANTHER" id="PTHR43214">
    <property type="entry name" value="TWO-COMPONENT RESPONSE REGULATOR"/>
    <property type="match status" value="1"/>
</dbReference>
<organism evidence="6 7">
    <name type="scientific">Streptomyces filipinensis</name>
    <dbReference type="NCBI Taxonomy" id="66887"/>
    <lineage>
        <taxon>Bacteria</taxon>
        <taxon>Bacillati</taxon>
        <taxon>Actinomycetota</taxon>
        <taxon>Actinomycetes</taxon>
        <taxon>Kitasatosporales</taxon>
        <taxon>Streptomycetaceae</taxon>
        <taxon>Streptomyces</taxon>
    </lineage>
</organism>